<keyword evidence="7" id="KW-0325">Glycoprotein</keyword>
<feature type="region of interest" description="Disordered" evidence="8">
    <location>
        <begin position="324"/>
        <end position="358"/>
    </location>
</feature>
<evidence type="ECO:0000256" key="2">
    <source>
        <dbReference type="ARBA" id="ARBA00022525"/>
    </source>
</evidence>
<feature type="compositionally biased region" description="Polar residues" evidence="8">
    <location>
        <begin position="458"/>
        <end position="474"/>
    </location>
</feature>
<dbReference type="Proteomes" id="UP000314982">
    <property type="component" value="Unassembled WGS sequence"/>
</dbReference>
<feature type="compositionally biased region" description="Polar residues" evidence="8">
    <location>
        <begin position="349"/>
        <end position="358"/>
    </location>
</feature>
<feature type="compositionally biased region" description="Low complexity" evidence="8">
    <location>
        <begin position="87"/>
        <end position="109"/>
    </location>
</feature>
<feature type="region of interest" description="Disordered" evidence="8">
    <location>
        <begin position="395"/>
        <end position="505"/>
    </location>
</feature>
<keyword evidence="4" id="KW-0732">Signal</keyword>
<dbReference type="FunFam" id="2.60.120.200:FF:000085">
    <property type="entry name" value="collagen alpha-1(XXVII) chain isoform X1"/>
    <property type="match status" value="1"/>
</dbReference>
<evidence type="ECO:0000256" key="6">
    <source>
        <dbReference type="ARBA" id="ARBA00023119"/>
    </source>
</evidence>
<evidence type="ECO:0000256" key="4">
    <source>
        <dbReference type="ARBA" id="ARBA00022729"/>
    </source>
</evidence>
<dbReference type="Gene3D" id="2.60.120.200">
    <property type="match status" value="1"/>
</dbReference>
<comment type="subcellular location">
    <subcellularLocation>
        <location evidence="1">Secreted</location>
        <location evidence="1">Extracellular space</location>
        <location evidence="1">Extracellular matrix</location>
    </subcellularLocation>
</comment>
<evidence type="ECO:0000256" key="7">
    <source>
        <dbReference type="ARBA" id="ARBA00023180"/>
    </source>
</evidence>
<feature type="region of interest" description="Disordered" evidence="8">
    <location>
        <begin position="85"/>
        <end position="109"/>
    </location>
</feature>
<keyword evidence="3" id="KW-0272">Extracellular matrix</keyword>
<accession>A0A4W5RSS9</accession>
<keyword evidence="2" id="KW-0964">Secreted</keyword>
<dbReference type="Ensembl" id="ENSHHUT00000090356.1">
    <property type="protein sequence ID" value="ENSHHUP00000087619.1"/>
    <property type="gene ID" value="ENSHHUG00000050664.1"/>
</dbReference>
<organism evidence="10 11">
    <name type="scientific">Hucho hucho</name>
    <name type="common">huchen</name>
    <dbReference type="NCBI Taxonomy" id="62062"/>
    <lineage>
        <taxon>Eukaryota</taxon>
        <taxon>Metazoa</taxon>
        <taxon>Chordata</taxon>
        <taxon>Craniata</taxon>
        <taxon>Vertebrata</taxon>
        <taxon>Euteleostomi</taxon>
        <taxon>Actinopterygii</taxon>
        <taxon>Neopterygii</taxon>
        <taxon>Teleostei</taxon>
        <taxon>Protacanthopterygii</taxon>
        <taxon>Salmoniformes</taxon>
        <taxon>Salmonidae</taxon>
        <taxon>Salmoninae</taxon>
        <taxon>Hucho</taxon>
    </lineage>
</organism>
<evidence type="ECO:0000256" key="3">
    <source>
        <dbReference type="ARBA" id="ARBA00022530"/>
    </source>
</evidence>
<dbReference type="InterPro" id="IPR013320">
    <property type="entry name" value="ConA-like_dom_sf"/>
</dbReference>
<dbReference type="PANTHER" id="PTHR15427:SF33">
    <property type="entry name" value="COLLAGEN IV NC1 DOMAIN-CONTAINING PROTEIN"/>
    <property type="match status" value="1"/>
</dbReference>
<dbReference type="GO" id="GO:0005581">
    <property type="term" value="C:collagen trimer"/>
    <property type="evidence" value="ECO:0007669"/>
    <property type="project" value="UniProtKB-KW"/>
</dbReference>
<evidence type="ECO:0000256" key="8">
    <source>
        <dbReference type="SAM" id="MobiDB-lite"/>
    </source>
</evidence>
<sequence length="612" mass="65873">MIENVYCLICLFMIIGITDLDALSQIKNILYWFWIPFSLTVLFYPCRRTLLLLLSICTVVLSGEEDYRAQGVDILHRLGLTGSRDTLSPGTSSSSPSSSLPSPSSSPPGAGVLLSPDAHIEAATGGLFPPELGEEFSVVVSLSSWRANNAFLFSVRDGKDKLQFGIQLLPRKVVVYIGEKASVYFTYNVHDRRQHSFAVSVRPRSVSFHADCGAVQQREQTLTRAQVLGSGSRGLLTLGRMKSKAAQFHGLICQLDIYPSAQAAAHYCHYLKKQCRLADTFRSPPPPPSSVMEVSGSLAFSPIPPSPVSQTVMVPLSLAVDSQQSTNLAGSSPSPSPSLEGSGIPYLSPSEQSHLGVRTQTQSFLLEHLTSIHTPTAVPIGPSSGTLSGLKAMGITHRSTNSSSRSSPTGGSTRQSPLSENDTEEEEERIPMRPQRVTTATPGLISPVRQSHLKEGLINSSRPRDSQPQPTNHLMDTKHRPNSTTLYRKNQVDTSEEHGQEGVYDVGMEGYDYGYEEPDYFYRDYDEALPGPKGDPGPPGPTGPHGNPGLPGPSGTKGSKGDPGLSPGQAPPGDKGDRGPQGVPGPDGFAGPMVRVQWLMVITPLCEKIDVH</sequence>
<feature type="compositionally biased region" description="Pro residues" evidence="8">
    <location>
        <begin position="533"/>
        <end position="542"/>
    </location>
</feature>
<keyword evidence="11" id="KW-1185">Reference proteome</keyword>
<reference evidence="10" key="2">
    <citation type="submission" date="2025-08" db="UniProtKB">
        <authorList>
            <consortium name="Ensembl"/>
        </authorList>
    </citation>
    <scope>IDENTIFICATION</scope>
</reference>
<dbReference type="GeneTree" id="ENSGT00940000163514"/>
<keyword evidence="6" id="KW-0176">Collagen</keyword>
<keyword evidence="5" id="KW-0677">Repeat</keyword>
<evidence type="ECO:0000259" key="9">
    <source>
        <dbReference type="SMART" id="SM00210"/>
    </source>
</evidence>
<dbReference type="InterPro" id="IPR050392">
    <property type="entry name" value="Collagen/C1q_domain"/>
</dbReference>
<evidence type="ECO:0000313" key="10">
    <source>
        <dbReference type="Ensembl" id="ENSHHUP00000087619.1"/>
    </source>
</evidence>
<reference evidence="10" key="3">
    <citation type="submission" date="2025-09" db="UniProtKB">
        <authorList>
            <consortium name="Ensembl"/>
        </authorList>
    </citation>
    <scope>IDENTIFICATION</scope>
</reference>
<dbReference type="PANTHER" id="PTHR15427">
    <property type="entry name" value="EMILIN ELASTIN MICROFIBRIL INTERFACE-LOCATED PROTEIN ELASTIN MICROFIBRIL INTERFACER"/>
    <property type="match status" value="1"/>
</dbReference>
<name>A0A4W5RSS9_9TELE</name>
<dbReference type="AlphaFoldDB" id="A0A4W5RSS9"/>
<feature type="region of interest" description="Disordered" evidence="8">
    <location>
        <begin position="524"/>
        <end position="589"/>
    </location>
</feature>
<feature type="compositionally biased region" description="Low complexity" evidence="8">
    <location>
        <begin position="398"/>
        <end position="417"/>
    </location>
</feature>
<reference evidence="11" key="1">
    <citation type="submission" date="2018-06" db="EMBL/GenBank/DDBJ databases">
        <title>Genome assembly of Danube salmon.</title>
        <authorList>
            <person name="Macqueen D.J."/>
            <person name="Gundappa M.K."/>
        </authorList>
    </citation>
    <scope>NUCLEOTIDE SEQUENCE [LARGE SCALE GENOMIC DNA]</scope>
</reference>
<feature type="domain" description="Thrombospondin-like N-terminal" evidence="9">
    <location>
        <begin position="71"/>
        <end position="261"/>
    </location>
</feature>
<dbReference type="SMART" id="SM00210">
    <property type="entry name" value="TSPN"/>
    <property type="match status" value="1"/>
</dbReference>
<protein>
    <recommendedName>
        <fullName evidence="9">Thrombospondin-like N-terminal domain-containing protein</fullName>
    </recommendedName>
</protein>
<dbReference type="InterPro" id="IPR048287">
    <property type="entry name" value="TSPN-like_N"/>
</dbReference>
<evidence type="ECO:0000313" key="11">
    <source>
        <dbReference type="Proteomes" id="UP000314982"/>
    </source>
</evidence>
<evidence type="ECO:0000256" key="5">
    <source>
        <dbReference type="ARBA" id="ARBA00022737"/>
    </source>
</evidence>
<dbReference type="SUPFAM" id="SSF49899">
    <property type="entry name" value="Concanavalin A-like lectins/glucanases"/>
    <property type="match status" value="1"/>
</dbReference>
<evidence type="ECO:0000256" key="1">
    <source>
        <dbReference type="ARBA" id="ARBA00004498"/>
    </source>
</evidence>
<proteinExistence type="predicted"/>